<dbReference type="AlphaFoldDB" id="A0AAN8I6C5"/>
<feature type="compositionally biased region" description="Acidic residues" evidence="1">
    <location>
        <begin position="74"/>
        <end position="121"/>
    </location>
</feature>
<accession>A0AAN8I6C5</accession>
<dbReference type="EMBL" id="JAKLMC020000019">
    <property type="protein sequence ID" value="KAK5951681.1"/>
    <property type="molecule type" value="Genomic_DNA"/>
</dbReference>
<organism evidence="2 3">
    <name type="scientific">Knufia fluminis</name>
    <dbReference type="NCBI Taxonomy" id="191047"/>
    <lineage>
        <taxon>Eukaryota</taxon>
        <taxon>Fungi</taxon>
        <taxon>Dikarya</taxon>
        <taxon>Ascomycota</taxon>
        <taxon>Pezizomycotina</taxon>
        <taxon>Eurotiomycetes</taxon>
        <taxon>Chaetothyriomycetidae</taxon>
        <taxon>Chaetothyriales</taxon>
        <taxon>Trichomeriaceae</taxon>
        <taxon>Knufia</taxon>
    </lineage>
</organism>
<feature type="compositionally biased region" description="Low complexity" evidence="1">
    <location>
        <begin position="26"/>
        <end position="35"/>
    </location>
</feature>
<evidence type="ECO:0000313" key="3">
    <source>
        <dbReference type="Proteomes" id="UP001316803"/>
    </source>
</evidence>
<evidence type="ECO:0000256" key="1">
    <source>
        <dbReference type="SAM" id="MobiDB-lite"/>
    </source>
</evidence>
<dbReference type="Proteomes" id="UP001316803">
    <property type="component" value="Unassembled WGS sequence"/>
</dbReference>
<feature type="region of interest" description="Disordered" evidence="1">
    <location>
        <begin position="1"/>
        <end position="129"/>
    </location>
</feature>
<keyword evidence="3" id="KW-1185">Reference proteome</keyword>
<proteinExistence type="predicted"/>
<name>A0AAN8I6C5_9EURO</name>
<comment type="caution">
    <text evidence="2">The sequence shown here is derived from an EMBL/GenBank/DDBJ whole genome shotgun (WGS) entry which is preliminary data.</text>
</comment>
<reference evidence="2 3" key="1">
    <citation type="submission" date="2022-12" db="EMBL/GenBank/DDBJ databases">
        <title>Genomic features and morphological characterization of a novel Knufia sp. strain isolated from spacecraft assembly facility.</title>
        <authorList>
            <person name="Teixeira M."/>
            <person name="Chander A.M."/>
            <person name="Stajich J.E."/>
            <person name="Venkateswaran K."/>
        </authorList>
    </citation>
    <scope>NUCLEOTIDE SEQUENCE [LARGE SCALE GENOMIC DNA]</scope>
    <source>
        <strain evidence="2 3">FJI-L2-BK-P2</strain>
    </source>
</reference>
<protein>
    <submittedName>
        <fullName evidence="2">Uncharacterized protein</fullName>
    </submittedName>
</protein>
<evidence type="ECO:0000313" key="2">
    <source>
        <dbReference type="EMBL" id="KAK5951681.1"/>
    </source>
</evidence>
<gene>
    <name evidence="2" type="ORF">OHC33_007360</name>
</gene>
<sequence>MAGNIPLNRRPLGLLDQRGPDPPSSQPASDAATPPVNIAEDEEGREERPIAGPPGAPAAARDRGENPNAPEVRIEDEEEEDEEGETEDETEEEDEEEDDDEEEVEEDGEEVEEEEGNDEEEGRVGRHNA</sequence>